<keyword evidence="3" id="KW-1185">Reference proteome</keyword>
<dbReference type="SUPFAM" id="SSF53474">
    <property type="entry name" value="alpha/beta-Hydrolases"/>
    <property type="match status" value="1"/>
</dbReference>
<dbReference type="Gene3D" id="3.40.50.1820">
    <property type="entry name" value="alpha/beta hydrolase"/>
    <property type="match status" value="1"/>
</dbReference>
<accession>A0A2U3TH21</accession>
<evidence type="ECO:0000313" key="3">
    <source>
        <dbReference type="Proteomes" id="UP000244173"/>
    </source>
</evidence>
<dbReference type="AlphaFoldDB" id="A0A2U3TH21"/>
<sequence length="264" mass="29518">MRELIHFAHANSYPAGCYRKLLETLGHQYDIACIERIGHDPRFPVSDNWPHLTDELIQSVERLGRPVYGVGHSLGGALTVLAALKRPELFAGVVILDSPILSGWRSRGLWLAKRLGRIERVTPAHIALGRRDQFDSVEAMHAHFARKPLFARFDPEVLDDYVRFGSEPSGDGVRLTFRPEVEHKVYCTLPHIFPRIARPLAMPAVYLAGAASDVIGPADLRFVERRFGMRVEPVPGSHLFPLELPQGTAEEILRVLAAMSRQPG</sequence>
<proteinExistence type="predicted"/>
<dbReference type="EMBL" id="CP028519">
    <property type="protein sequence ID" value="AVY92696.1"/>
    <property type="molecule type" value="Genomic_DNA"/>
</dbReference>
<gene>
    <name evidence="2" type="ORF">DAI18_00510</name>
</gene>
<dbReference type="Proteomes" id="UP000244173">
    <property type="component" value="Chromosome"/>
</dbReference>
<dbReference type="OrthoDB" id="5729753at2"/>
<dbReference type="InterPro" id="IPR029058">
    <property type="entry name" value="AB_hydrolase_fold"/>
</dbReference>
<dbReference type="Pfam" id="PF12697">
    <property type="entry name" value="Abhydrolase_6"/>
    <property type="match status" value="1"/>
</dbReference>
<keyword evidence="2" id="KW-0378">Hydrolase</keyword>
<dbReference type="GO" id="GO:0016787">
    <property type="term" value="F:hydrolase activity"/>
    <property type="evidence" value="ECO:0007669"/>
    <property type="project" value="UniProtKB-KW"/>
</dbReference>
<evidence type="ECO:0000313" key="2">
    <source>
        <dbReference type="EMBL" id="AVY92696.1"/>
    </source>
</evidence>
<feature type="domain" description="AB hydrolase-1" evidence="1">
    <location>
        <begin position="7"/>
        <end position="250"/>
    </location>
</feature>
<organism evidence="2 3">
    <name type="scientific">Microvirgula aerodenitrificans</name>
    <dbReference type="NCBI Taxonomy" id="57480"/>
    <lineage>
        <taxon>Bacteria</taxon>
        <taxon>Pseudomonadati</taxon>
        <taxon>Pseudomonadota</taxon>
        <taxon>Betaproteobacteria</taxon>
        <taxon>Neisseriales</taxon>
        <taxon>Aquaspirillaceae</taxon>
        <taxon>Microvirgula</taxon>
    </lineage>
</organism>
<dbReference type="KEGG" id="maer:DAI18_00510"/>
<dbReference type="InterPro" id="IPR000073">
    <property type="entry name" value="AB_hydrolase_1"/>
</dbReference>
<name>A0A2U3TH21_9NEIS</name>
<dbReference type="STRING" id="1122240.GCA_000620105_00800"/>
<reference evidence="2 3" key="1">
    <citation type="submission" date="2018-04" db="EMBL/GenBank/DDBJ databases">
        <title>Denitrifier Microvirgula.</title>
        <authorList>
            <person name="Anderson E."/>
            <person name="Jang J."/>
            <person name="Ishii S."/>
        </authorList>
    </citation>
    <scope>NUCLEOTIDE SEQUENCE [LARGE SCALE GENOMIC DNA]</scope>
    <source>
        <strain evidence="2 3">BE2.4</strain>
    </source>
</reference>
<evidence type="ECO:0000259" key="1">
    <source>
        <dbReference type="Pfam" id="PF12697"/>
    </source>
</evidence>
<dbReference type="RefSeq" id="WP_028498241.1">
    <property type="nucleotide sequence ID" value="NZ_CP028519.1"/>
</dbReference>
<protein>
    <submittedName>
        <fullName evidence="2">Alpha/beta hydrolase</fullName>
    </submittedName>
</protein>